<name>A0A3E4TQE0_9FIRM</name>
<evidence type="ECO:0000256" key="5">
    <source>
        <dbReference type="SAM" id="Phobius"/>
    </source>
</evidence>
<evidence type="ECO:0000256" key="3">
    <source>
        <dbReference type="ARBA" id="ARBA00022989"/>
    </source>
</evidence>
<dbReference type="Pfam" id="PF04191">
    <property type="entry name" value="PEMT"/>
    <property type="match status" value="1"/>
</dbReference>
<organism evidence="6 7">
    <name type="scientific">Hungatella hathewayi</name>
    <dbReference type="NCBI Taxonomy" id="154046"/>
    <lineage>
        <taxon>Bacteria</taxon>
        <taxon>Bacillati</taxon>
        <taxon>Bacillota</taxon>
        <taxon>Clostridia</taxon>
        <taxon>Lachnospirales</taxon>
        <taxon>Lachnospiraceae</taxon>
        <taxon>Hungatella</taxon>
    </lineage>
</organism>
<reference evidence="6 7" key="1">
    <citation type="submission" date="2018-08" db="EMBL/GenBank/DDBJ databases">
        <title>A genome reference for cultivated species of the human gut microbiota.</title>
        <authorList>
            <person name="Zou Y."/>
            <person name="Xue W."/>
            <person name="Luo G."/>
        </authorList>
    </citation>
    <scope>NUCLEOTIDE SEQUENCE [LARGE SCALE GENOMIC DNA]</scope>
    <source>
        <strain evidence="6 7">TF05-11AC</strain>
    </source>
</reference>
<feature type="transmembrane region" description="Helical" evidence="5">
    <location>
        <begin position="116"/>
        <end position="139"/>
    </location>
</feature>
<feature type="transmembrane region" description="Helical" evidence="5">
    <location>
        <begin position="66"/>
        <end position="88"/>
    </location>
</feature>
<feature type="transmembrane region" description="Helical" evidence="5">
    <location>
        <begin position="41"/>
        <end position="59"/>
    </location>
</feature>
<evidence type="ECO:0000256" key="2">
    <source>
        <dbReference type="ARBA" id="ARBA00022692"/>
    </source>
</evidence>
<keyword evidence="4 5" id="KW-0472">Membrane</keyword>
<sequence>MNGFFLIIPFILIRFGLLARFSSEAVKRAAHFAPLSGNEVFAYWVYQISNAAIFVYLCFLRVKPEVSWQFFSGAAFYLLGLALCAATIRDFASPSEDGINQNGLYRFSRNPMYLSYFLYFIGCVILTRSVILCGIVVLFQIASHWIILSEERWCMNTFGDAYRQYMKTVRRRELEC</sequence>
<keyword evidence="3 5" id="KW-1133">Transmembrane helix</keyword>
<keyword evidence="2 5" id="KW-0812">Transmembrane</keyword>
<proteinExistence type="predicted"/>
<evidence type="ECO:0000313" key="6">
    <source>
        <dbReference type="EMBL" id="RGL92966.1"/>
    </source>
</evidence>
<dbReference type="AlphaFoldDB" id="A0A3E4TQE0"/>
<accession>A0A3E4TQE0</accession>
<keyword evidence="6" id="KW-0489">Methyltransferase</keyword>
<comment type="subcellular location">
    <subcellularLocation>
        <location evidence="1">Endomembrane system</location>
        <topology evidence="1">Multi-pass membrane protein</topology>
    </subcellularLocation>
</comment>
<dbReference type="GO" id="GO:0032259">
    <property type="term" value="P:methylation"/>
    <property type="evidence" value="ECO:0007669"/>
    <property type="project" value="UniProtKB-KW"/>
</dbReference>
<evidence type="ECO:0000313" key="7">
    <source>
        <dbReference type="Proteomes" id="UP000261257"/>
    </source>
</evidence>
<evidence type="ECO:0000256" key="1">
    <source>
        <dbReference type="ARBA" id="ARBA00004127"/>
    </source>
</evidence>
<dbReference type="EMBL" id="QSSQ01000061">
    <property type="protein sequence ID" value="RGL92966.1"/>
    <property type="molecule type" value="Genomic_DNA"/>
</dbReference>
<keyword evidence="6" id="KW-0808">Transferase</keyword>
<dbReference type="Gene3D" id="1.20.120.1630">
    <property type="match status" value="1"/>
</dbReference>
<evidence type="ECO:0000256" key="4">
    <source>
        <dbReference type="ARBA" id="ARBA00023136"/>
    </source>
</evidence>
<dbReference type="Proteomes" id="UP000261257">
    <property type="component" value="Unassembled WGS sequence"/>
</dbReference>
<dbReference type="RefSeq" id="WP_117623455.1">
    <property type="nucleotide sequence ID" value="NZ_QRQF01000056.1"/>
</dbReference>
<dbReference type="GO" id="GO:0012505">
    <property type="term" value="C:endomembrane system"/>
    <property type="evidence" value="ECO:0007669"/>
    <property type="project" value="UniProtKB-SubCell"/>
</dbReference>
<comment type="caution">
    <text evidence="6">The sequence shown here is derived from an EMBL/GenBank/DDBJ whole genome shotgun (WGS) entry which is preliminary data.</text>
</comment>
<dbReference type="GO" id="GO:0008168">
    <property type="term" value="F:methyltransferase activity"/>
    <property type="evidence" value="ECO:0007669"/>
    <property type="project" value="UniProtKB-KW"/>
</dbReference>
<dbReference type="InterPro" id="IPR007318">
    <property type="entry name" value="Phopholipid_MeTrfase"/>
</dbReference>
<gene>
    <name evidence="6" type="ORF">DXC39_31195</name>
</gene>
<protein>
    <submittedName>
        <fullName evidence="6">Isoprenylcysteine carboxylmethyltransferase family protein</fullName>
    </submittedName>
</protein>